<gene>
    <name evidence="1" type="ORF">L2E82_05620</name>
</gene>
<accession>A0ACB9H9Z2</accession>
<keyword evidence="2" id="KW-1185">Reference proteome</keyword>
<evidence type="ECO:0000313" key="1">
    <source>
        <dbReference type="EMBL" id="KAI3791757.1"/>
    </source>
</evidence>
<evidence type="ECO:0000313" key="2">
    <source>
        <dbReference type="Proteomes" id="UP001055811"/>
    </source>
</evidence>
<proteinExistence type="predicted"/>
<reference evidence="2" key="1">
    <citation type="journal article" date="2022" name="Mol. Ecol. Resour.">
        <title>The genomes of chicory, endive, great burdock and yacon provide insights into Asteraceae palaeo-polyploidization history and plant inulin production.</title>
        <authorList>
            <person name="Fan W."/>
            <person name="Wang S."/>
            <person name="Wang H."/>
            <person name="Wang A."/>
            <person name="Jiang F."/>
            <person name="Liu H."/>
            <person name="Zhao H."/>
            <person name="Xu D."/>
            <person name="Zhang Y."/>
        </authorList>
    </citation>
    <scope>NUCLEOTIDE SEQUENCE [LARGE SCALE GENOMIC DNA]</scope>
    <source>
        <strain evidence="2">cv. Punajuju</strain>
    </source>
</reference>
<comment type="caution">
    <text evidence="1">The sequence shown here is derived from an EMBL/GenBank/DDBJ whole genome shotgun (WGS) entry which is preliminary data.</text>
</comment>
<protein>
    <submittedName>
        <fullName evidence="1">Uncharacterized protein</fullName>
    </submittedName>
</protein>
<reference evidence="1 2" key="2">
    <citation type="journal article" date="2022" name="Mol. Ecol. Resour.">
        <title>The genomes of chicory, endive, great burdock and yacon provide insights into Asteraceae paleo-polyploidization history and plant inulin production.</title>
        <authorList>
            <person name="Fan W."/>
            <person name="Wang S."/>
            <person name="Wang H."/>
            <person name="Wang A."/>
            <person name="Jiang F."/>
            <person name="Liu H."/>
            <person name="Zhao H."/>
            <person name="Xu D."/>
            <person name="Zhang Y."/>
        </authorList>
    </citation>
    <scope>NUCLEOTIDE SEQUENCE [LARGE SCALE GENOMIC DNA]</scope>
    <source>
        <strain evidence="2">cv. Punajuju</strain>
        <tissue evidence="1">Leaves</tissue>
    </source>
</reference>
<sequence>MIAGKFGKVIHPFKDIIYAPDSSIGKVGVLTKYNSWINEEICIIHGERKFNIGVMEYTDEWSPFCLGPVPFSIWDKKPMQIDTDDDDDELNDDDGVNDSEEDSEPEDGEILPDKDNVSPFSKPVEQHTIPRSKENENTTTEPRVEIPANMNTVPSMESPVTNTPIPTMGEANGQSINSMGKETIIMDESTSVLPDDSKNSLELTTGINGDINGKNSNNASSGPPSLSLPTACFGPFPSRLSTPPPPPPPPPTDTDPSLSIPTVDQTQVVDADSKFCAKLKATKNAIKTWNKNRSIEENQQINSVKKRIEVLEKQAEERLLSEEELTERNEGVGKVIEFERRAVLDLKQKAKIRWTIDRDENSKFFHGYVNGKARKHRISG</sequence>
<organism evidence="1 2">
    <name type="scientific">Cichorium intybus</name>
    <name type="common">Chicory</name>
    <dbReference type="NCBI Taxonomy" id="13427"/>
    <lineage>
        <taxon>Eukaryota</taxon>
        <taxon>Viridiplantae</taxon>
        <taxon>Streptophyta</taxon>
        <taxon>Embryophyta</taxon>
        <taxon>Tracheophyta</taxon>
        <taxon>Spermatophyta</taxon>
        <taxon>Magnoliopsida</taxon>
        <taxon>eudicotyledons</taxon>
        <taxon>Gunneridae</taxon>
        <taxon>Pentapetalae</taxon>
        <taxon>asterids</taxon>
        <taxon>campanulids</taxon>
        <taxon>Asterales</taxon>
        <taxon>Asteraceae</taxon>
        <taxon>Cichorioideae</taxon>
        <taxon>Cichorieae</taxon>
        <taxon>Cichoriinae</taxon>
        <taxon>Cichorium</taxon>
    </lineage>
</organism>
<name>A0ACB9H9Z2_CICIN</name>
<dbReference type="Proteomes" id="UP001055811">
    <property type="component" value="Linkage Group LG01"/>
</dbReference>
<dbReference type="EMBL" id="CM042009">
    <property type="protein sequence ID" value="KAI3791757.1"/>
    <property type="molecule type" value="Genomic_DNA"/>
</dbReference>